<proteinExistence type="predicted"/>
<dbReference type="EMBL" id="AGNL01001219">
    <property type="protein sequence ID" value="EJK77172.1"/>
    <property type="molecule type" value="Genomic_DNA"/>
</dbReference>
<dbReference type="AlphaFoldDB" id="K0TR48"/>
<feature type="non-terminal residue" evidence="1">
    <location>
        <position position="1"/>
    </location>
</feature>
<comment type="caution">
    <text evidence="1">The sequence shown here is derived from an EMBL/GenBank/DDBJ whole genome shotgun (WGS) entry which is preliminary data.</text>
</comment>
<evidence type="ECO:0000313" key="1">
    <source>
        <dbReference type="EMBL" id="EJK77172.1"/>
    </source>
</evidence>
<protein>
    <submittedName>
        <fullName evidence="1">Uncharacterized protein</fullName>
    </submittedName>
</protein>
<gene>
    <name evidence="1" type="ORF">THAOC_01015</name>
</gene>
<organism evidence="1 2">
    <name type="scientific">Thalassiosira oceanica</name>
    <name type="common">Marine diatom</name>
    <dbReference type="NCBI Taxonomy" id="159749"/>
    <lineage>
        <taxon>Eukaryota</taxon>
        <taxon>Sar</taxon>
        <taxon>Stramenopiles</taxon>
        <taxon>Ochrophyta</taxon>
        <taxon>Bacillariophyta</taxon>
        <taxon>Coscinodiscophyceae</taxon>
        <taxon>Thalassiosirophycidae</taxon>
        <taxon>Thalassiosirales</taxon>
        <taxon>Thalassiosiraceae</taxon>
        <taxon>Thalassiosira</taxon>
    </lineage>
</organism>
<evidence type="ECO:0000313" key="2">
    <source>
        <dbReference type="Proteomes" id="UP000266841"/>
    </source>
</evidence>
<reference evidence="1 2" key="1">
    <citation type="journal article" date="2012" name="Genome Biol.">
        <title>Genome and low-iron response of an oceanic diatom adapted to chronic iron limitation.</title>
        <authorList>
            <person name="Lommer M."/>
            <person name="Specht M."/>
            <person name="Roy A.S."/>
            <person name="Kraemer L."/>
            <person name="Andreson R."/>
            <person name="Gutowska M.A."/>
            <person name="Wolf J."/>
            <person name="Bergner S.V."/>
            <person name="Schilhabel M.B."/>
            <person name="Klostermeier U.C."/>
            <person name="Beiko R.G."/>
            <person name="Rosenstiel P."/>
            <person name="Hippler M."/>
            <person name="Laroche J."/>
        </authorList>
    </citation>
    <scope>NUCLEOTIDE SEQUENCE [LARGE SCALE GENOMIC DNA]</scope>
    <source>
        <strain evidence="1 2">CCMP1005</strain>
    </source>
</reference>
<name>K0TR48_THAOC</name>
<dbReference type="Proteomes" id="UP000266841">
    <property type="component" value="Unassembled WGS sequence"/>
</dbReference>
<keyword evidence="2" id="KW-1185">Reference proteome</keyword>
<accession>K0TR48</accession>
<sequence length="181" mass="19799">PGIQGCSLVVMEGPKVEEQPEKDGGHGGLSFFHGQGRALRLYGGVRNRFVRTHSPPFNQMGISKELWVCYANRHFEGVVEAEARENEDITAASAVGRFDENPPGGYSDGSTAAVIYIKLAGATVNLCIMIAQARPAEVTEPLITSVLKKSAATEAHNKERPVSYRQTDRQTDRQTFFALLH</sequence>